<dbReference type="SUPFAM" id="SSF110849">
    <property type="entry name" value="ParB/Sulfiredoxin"/>
    <property type="match status" value="1"/>
</dbReference>
<reference evidence="3" key="1">
    <citation type="journal article" date="2019" name="Int. J. Syst. Evol. Microbiol.">
        <title>The Global Catalogue of Microorganisms (GCM) 10K type strain sequencing project: providing services to taxonomists for standard genome sequencing and annotation.</title>
        <authorList>
            <consortium name="The Broad Institute Genomics Platform"/>
            <consortium name="The Broad Institute Genome Sequencing Center for Infectious Disease"/>
            <person name="Wu L."/>
            <person name="Ma J."/>
        </authorList>
    </citation>
    <scope>NUCLEOTIDE SEQUENCE [LARGE SCALE GENOMIC DNA]</scope>
    <source>
        <strain evidence="3">JCM 4866</strain>
    </source>
</reference>
<dbReference type="SMART" id="SM00470">
    <property type="entry name" value="ParB"/>
    <property type="match status" value="1"/>
</dbReference>
<protein>
    <recommendedName>
        <fullName evidence="1">ParB-like N-terminal domain-containing protein</fullName>
    </recommendedName>
</protein>
<dbReference type="Proteomes" id="UP000617743">
    <property type="component" value="Unassembled WGS sequence"/>
</dbReference>
<evidence type="ECO:0000259" key="1">
    <source>
        <dbReference type="SMART" id="SM00470"/>
    </source>
</evidence>
<feature type="domain" description="ParB-like N-terminal" evidence="1">
    <location>
        <begin position="16"/>
        <end position="100"/>
    </location>
</feature>
<comment type="caution">
    <text evidence="2">The sequence shown here is derived from an EMBL/GenBank/DDBJ whole genome shotgun (WGS) entry which is preliminary data.</text>
</comment>
<dbReference type="EMBL" id="BMWC01000007">
    <property type="protein sequence ID" value="GGX13835.1"/>
    <property type="molecule type" value="Genomic_DNA"/>
</dbReference>
<sequence length="339" mass="37052">MMRHNGEIPTSSGEIHVVPVQTLVVADSPRLSGESRAHIELLLASAAELPPILVHRQTMRVLDGMHRLRVALLRGEREIPVRYFDGSDNEAFILAVQSNVRHGLPLSLADRTAAAERIVAACPQLSNRSIASSTGLSPKTIAAIRRRTNGDDLQLNARVGQDGKVRPVDYSAGRLLAAQLLEQNPDFSLRELAEAAGISLGTAHDVRERCRSGRDPVPARCRRDSAAKEQVKERIKEQPCVEATGPVASVAVRALGPAPAEWLLTLDRLKKDPSLRFSDTGRMLLRLLDAQALDGEQWDDLVSSVPAHRADAVVQLALDLSRNWQAFAEQVRKKMAQSA</sequence>
<dbReference type="InterPro" id="IPR036086">
    <property type="entry name" value="ParB/Sulfiredoxin_sf"/>
</dbReference>
<evidence type="ECO:0000313" key="3">
    <source>
        <dbReference type="Proteomes" id="UP000617743"/>
    </source>
</evidence>
<evidence type="ECO:0000313" key="2">
    <source>
        <dbReference type="EMBL" id="GGX13835.1"/>
    </source>
</evidence>
<dbReference type="RefSeq" id="WP_229906553.1">
    <property type="nucleotide sequence ID" value="NZ_BMWC01000007.1"/>
</dbReference>
<gene>
    <name evidence="2" type="ORF">GCM10010383_49860</name>
</gene>
<keyword evidence="3" id="KW-1185">Reference proteome</keyword>
<dbReference type="InterPro" id="IPR003115">
    <property type="entry name" value="ParB_N"/>
</dbReference>
<proteinExistence type="predicted"/>
<dbReference type="Gene3D" id="3.90.1530.10">
    <property type="entry name" value="Conserved hypothetical protein from pyrococcus furiosus pfu- 392566-001, ParB domain"/>
    <property type="match status" value="1"/>
</dbReference>
<accession>A0ABQ2XF29</accession>
<organism evidence="2 3">
    <name type="scientific">Streptomyces lomondensis</name>
    <dbReference type="NCBI Taxonomy" id="68229"/>
    <lineage>
        <taxon>Bacteria</taxon>
        <taxon>Bacillati</taxon>
        <taxon>Actinomycetota</taxon>
        <taxon>Actinomycetes</taxon>
        <taxon>Kitasatosporales</taxon>
        <taxon>Streptomycetaceae</taxon>
        <taxon>Streptomyces</taxon>
    </lineage>
</organism>
<name>A0ABQ2XF29_9ACTN</name>